<protein>
    <submittedName>
        <fullName evidence="1">10978_t:CDS:1</fullName>
    </submittedName>
</protein>
<evidence type="ECO:0000313" key="1">
    <source>
        <dbReference type="EMBL" id="CAG8524403.1"/>
    </source>
</evidence>
<keyword evidence="2" id="KW-1185">Reference proteome</keyword>
<name>A0ACA9LDD0_9GLOM</name>
<feature type="non-terminal residue" evidence="1">
    <location>
        <position position="1"/>
    </location>
</feature>
<organism evidence="1 2">
    <name type="scientific">Dentiscutata heterogama</name>
    <dbReference type="NCBI Taxonomy" id="1316150"/>
    <lineage>
        <taxon>Eukaryota</taxon>
        <taxon>Fungi</taxon>
        <taxon>Fungi incertae sedis</taxon>
        <taxon>Mucoromycota</taxon>
        <taxon>Glomeromycotina</taxon>
        <taxon>Glomeromycetes</taxon>
        <taxon>Diversisporales</taxon>
        <taxon>Gigasporaceae</taxon>
        <taxon>Dentiscutata</taxon>
    </lineage>
</organism>
<sequence>VEDYINSDNKLITTEISDNSKIIEAVKNYECIKLEEKASNKSIFFAQALEFIDGILLFFEQQLDGIFKIDNTLICNLEKLK</sequence>
<dbReference type="EMBL" id="CAJVPU010003863">
    <property type="protein sequence ID" value="CAG8524403.1"/>
    <property type="molecule type" value="Genomic_DNA"/>
</dbReference>
<accession>A0ACA9LDD0</accession>
<gene>
    <name evidence="1" type="ORF">DHETER_LOCUS4076</name>
</gene>
<evidence type="ECO:0000313" key="2">
    <source>
        <dbReference type="Proteomes" id="UP000789702"/>
    </source>
</evidence>
<proteinExistence type="predicted"/>
<dbReference type="Proteomes" id="UP000789702">
    <property type="component" value="Unassembled WGS sequence"/>
</dbReference>
<comment type="caution">
    <text evidence="1">The sequence shown here is derived from an EMBL/GenBank/DDBJ whole genome shotgun (WGS) entry which is preliminary data.</text>
</comment>
<reference evidence="1" key="1">
    <citation type="submission" date="2021-06" db="EMBL/GenBank/DDBJ databases">
        <authorList>
            <person name="Kallberg Y."/>
            <person name="Tangrot J."/>
            <person name="Rosling A."/>
        </authorList>
    </citation>
    <scope>NUCLEOTIDE SEQUENCE</scope>
    <source>
        <strain evidence="1">IL203A</strain>
    </source>
</reference>